<dbReference type="Proteomes" id="UP000516260">
    <property type="component" value="Chromosome 12"/>
</dbReference>
<keyword evidence="2" id="KW-1185">Reference proteome</keyword>
<accession>A0A4Z2CA88</accession>
<dbReference type="AlphaFoldDB" id="A0A4Z2CA88"/>
<dbReference type="InterPro" id="IPR033305">
    <property type="entry name" value="Hydin-like"/>
</dbReference>
<reference evidence="1 2" key="1">
    <citation type="submission" date="2019-04" db="EMBL/GenBank/DDBJ databases">
        <title>The sequence and de novo assembly of Takifugu bimaculatus genome using PacBio and Hi-C technologies.</title>
        <authorList>
            <person name="Xu P."/>
            <person name="Liu B."/>
            <person name="Zhou Z."/>
        </authorList>
    </citation>
    <scope>NUCLEOTIDE SEQUENCE [LARGE SCALE GENOMIC DNA]</scope>
    <source>
        <strain evidence="1">TB-2018</strain>
        <tissue evidence="1">Muscle</tissue>
    </source>
</reference>
<sequence length="142" mass="15811">MEILKPDRPDATVSIGGLPFIDVPALATKDYRMSFFAYREGQYLTKVTFQNATSGEYLFYLVSFENLAAGPLSTLELVATVREKVSASVTVENPLSKAYLSHHRVQMPRDQHSVPAHRARRIQGFCELRVPASARQAVPPFG</sequence>
<gene>
    <name evidence="1" type="ORF">fugu_012307</name>
</gene>
<proteinExistence type="predicted"/>
<dbReference type="GO" id="GO:0003341">
    <property type="term" value="P:cilium movement"/>
    <property type="evidence" value="ECO:0007669"/>
    <property type="project" value="TreeGrafter"/>
</dbReference>
<comment type="caution">
    <text evidence="1">The sequence shown here is derived from an EMBL/GenBank/DDBJ whole genome shotgun (WGS) entry which is preliminary data.</text>
</comment>
<name>A0A4Z2CA88_9TELE</name>
<protein>
    <submittedName>
        <fullName evidence="1">Uncharacterized protein</fullName>
    </submittedName>
</protein>
<dbReference type="PANTHER" id="PTHR23053">
    <property type="entry name" value="DLEC1 DELETED IN LUNG AND ESOPHAGEAL CANCER 1"/>
    <property type="match status" value="1"/>
</dbReference>
<dbReference type="GO" id="GO:0005930">
    <property type="term" value="C:axoneme"/>
    <property type="evidence" value="ECO:0007669"/>
    <property type="project" value="TreeGrafter"/>
</dbReference>
<dbReference type="GO" id="GO:1904158">
    <property type="term" value="P:axonemal central apparatus assembly"/>
    <property type="evidence" value="ECO:0007669"/>
    <property type="project" value="TreeGrafter"/>
</dbReference>
<dbReference type="PANTHER" id="PTHR23053:SF0">
    <property type="entry name" value="HYDROCEPHALUS-INDUCING PROTEIN HOMOLOG"/>
    <property type="match status" value="1"/>
</dbReference>
<evidence type="ECO:0000313" key="2">
    <source>
        <dbReference type="Proteomes" id="UP000516260"/>
    </source>
</evidence>
<organism evidence="1 2">
    <name type="scientific">Takifugu bimaculatus</name>
    <dbReference type="NCBI Taxonomy" id="433685"/>
    <lineage>
        <taxon>Eukaryota</taxon>
        <taxon>Metazoa</taxon>
        <taxon>Chordata</taxon>
        <taxon>Craniata</taxon>
        <taxon>Vertebrata</taxon>
        <taxon>Euteleostomi</taxon>
        <taxon>Actinopterygii</taxon>
        <taxon>Neopterygii</taxon>
        <taxon>Teleostei</taxon>
        <taxon>Neoteleostei</taxon>
        <taxon>Acanthomorphata</taxon>
        <taxon>Eupercaria</taxon>
        <taxon>Tetraodontiformes</taxon>
        <taxon>Tetradontoidea</taxon>
        <taxon>Tetraodontidae</taxon>
        <taxon>Takifugu</taxon>
    </lineage>
</organism>
<evidence type="ECO:0000313" key="1">
    <source>
        <dbReference type="EMBL" id="TNN01061.1"/>
    </source>
</evidence>
<dbReference type="EMBL" id="SWLE01000004">
    <property type="protein sequence ID" value="TNN01061.1"/>
    <property type="molecule type" value="Genomic_DNA"/>
</dbReference>